<proteinExistence type="predicted"/>
<gene>
    <name evidence="1" type="ORF">P3X46_008896</name>
</gene>
<sequence length="161" mass="18604">MGLNDSYDHVKNQILLMQPFPSVNKAYSMVLSIGKQREVNNMTNSEFNTVMNVKTHKCQVEKGGSKNQYPQSKKKSNKKEDRFCTYFNTIGHVKETCFKLNGYPEWLSEYKQKKEKEKIGTAAQVFETPLDFEGEGSLKNDNLNPGLSSYIQQEIMKFRKN</sequence>
<protein>
    <submittedName>
        <fullName evidence="1">Uncharacterized protein</fullName>
    </submittedName>
</protein>
<comment type="caution">
    <text evidence="1">The sequence shown here is derived from an EMBL/GenBank/DDBJ whole genome shotgun (WGS) entry which is preliminary data.</text>
</comment>
<dbReference type="PANTHER" id="PTHR34222:SF99">
    <property type="entry name" value="PROTEIN, PUTATIVE-RELATED"/>
    <property type="match status" value="1"/>
</dbReference>
<evidence type="ECO:0000313" key="1">
    <source>
        <dbReference type="EMBL" id="KAJ9180683.1"/>
    </source>
</evidence>
<accession>A0ABQ9MP86</accession>
<organism evidence="1 2">
    <name type="scientific">Hevea brasiliensis</name>
    <name type="common">Para rubber tree</name>
    <name type="synonym">Siphonia brasiliensis</name>
    <dbReference type="NCBI Taxonomy" id="3981"/>
    <lineage>
        <taxon>Eukaryota</taxon>
        <taxon>Viridiplantae</taxon>
        <taxon>Streptophyta</taxon>
        <taxon>Embryophyta</taxon>
        <taxon>Tracheophyta</taxon>
        <taxon>Spermatophyta</taxon>
        <taxon>Magnoliopsida</taxon>
        <taxon>eudicotyledons</taxon>
        <taxon>Gunneridae</taxon>
        <taxon>Pentapetalae</taxon>
        <taxon>rosids</taxon>
        <taxon>fabids</taxon>
        <taxon>Malpighiales</taxon>
        <taxon>Euphorbiaceae</taxon>
        <taxon>Crotonoideae</taxon>
        <taxon>Micrandreae</taxon>
        <taxon>Hevea</taxon>
    </lineage>
</organism>
<reference evidence="1" key="1">
    <citation type="journal article" date="2023" name="Plant Biotechnol. J.">
        <title>Chromosome-level wild Hevea brasiliensis genome provides new tools for genomic-assisted breeding and valuable loci to elevate rubber yield.</title>
        <authorList>
            <person name="Cheng H."/>
            <person name="Song X."/>
            <person name="Hu Y."/>
            <person name="Wu T."/>
            <person name="Yang Q."/>
            <person name="An Z."/>
            <person name="Feng S."/>
            <person name="Deng Z."/>
            <person name="Wu W."/>
            <person name="Zeng X."/>
            <person name="Tu M."/>
            <person name="Wang X."/>
            <person name="Huang H."/>
        </authorList>
    </citation>
    <scope>NUCLEOTIDE SEQUENCE</scope>
    <source>
        <strain evidence="1">MT/VB/25A 57/8</strain>
    </source>
</reference>
<dbReference type="EMBL" id="JARPOI010000005">
    <property type="protein sequence ID" value="KAJ9180683.1"/>
    <property type="molecule type" value="Genomic_DNA"/>
</dbReference>
<keyword evidence="2" id="KW-1185">Reference proteome</keyword>
<dbReference type="Proteomes" id="UP001174677">
    <property type="component" value="Chromosome 5"/>
</dbReference>
<name>A0ABQ9MP86_HEVBR</name>
<evidence type="ECO:0000313" key="2">
    <source>
        <dbReference type="Proteomes" id="UP001174677"/>
    </source>
</evidence>
<dbReference type="PANTHER" id="PTHR34222">
    <property type="entry name" value="GAG_PRE-INTEGRS DOMAIN-CONTAINING PROTEIN"/>
    <property type="match status" value="1"/>
</dbReference>